<evidence type="ECO:0000256" key="1">
    <source>
        <dbReference type="ARBA" id="ARBA00022491"/>
    </source>
</evidence>
<feature type="domain" description="HTH tetR-type" evidence="6">
    <location>
        <begin position="169"/>
        <end position="229"/>
    </location>
</feature>
<evidence type="ECO:0000313" key="7">
    <source>
        <dbReference type="EMBL" id="ANZ36055.1"/>
    </source>
</evidence>
<keyword evidence="2" id="KW-0805">Transcription regulation</keyword>
<dbReference type="InterPro" id="IPR001647">
    <property type="entry name" value="HTH_TetR"/>
</dbReference>
<keyword evidence="3 5" id="KW-0238">DNA-binding</keyword>
<sequence>MAHDLQEVLQKSFVETNGDPRQTIRAVCAWDFEQVRQDPATILQLATLVLARDHRGAMKMLRQAYAAYDEAGIQAYQAILARWGATLRAPFTAELMAVTLTALVEGLAIRHLADPEAVPNHLFGNAVIALIGSVVDTGQNHEHIDDVITPLADEIMLTYEVARIDSLPEDPRSAIIAAARAEFAARGYFATTLAHISIRAGVPLSVLKQLFPSKALIVVKALRPQFDELRSKIDDDLALLVAPAVIVKRHLGRLASFAVCNQDFVEAFLMLVAHETATSPEIAVEVRRELDLPSVMTPAIKLGQEHGVFVSTIEAYELSAALTNSLLLRCFTRRDDDAATHAEFIHATCLHGLLSRTNHATPM</sequence>
<evidence type="ECO:0000256" key="3">
    <source>
        <dbReference type="ARBA" id="ARBA00023125"/>
    </source>
</evidence>
<organism evidence="7 8">
    <name type="scientific">Lentzea guizhouensis</name>
    <dbReference type="NCBI Taxonomy" id="1586287"/>
    <lineage>
        <taxon>Bacteria</taxon>
        <taxon>Bacillati</taxon>
        <taxon>Actinomycetota</taxon>
        <taxon>Actinomycetes</taxon>
        <taxon>Pseudonocardiales</taxon>
        <taxon>Pseudonocardiaceae</taxon>
        <taxon>Lentzea</taxon>
    </lineage>
</organism>
<accession>A0A1B2HE97</accession>
<dbReference type="KEGG" id="led:BBK82_08215"/>
<gene>
    <name evidence="7" type="ORF">BBK82_08215</name>
</gene>
<dbReference type="Gene3D" id="1.10.357.10">
    <property type="entry name" value="Tetracycline Repressor, domain 2"/>
    <property type="match status" value="2"/>
</dbReference>
<dbReference type="EMBL" id="CP016793">
    <property type="protein sequence ID" value="ANZ36055.1"/>
    <property type="molecule type" value="Genomic_DNA"/>
</dbReference>
<dbReference type="SUPFAM" id="SSF46689">
    <property type="entry name" value="Homeodomain-like"/>
    <property type="match status" value="1"/>
</dbReference>
<dbReference type="Proteomes" id="UP000093053">
    <property type="component" value="Chromosome"/>
</dbReference>
<evidence type="ECO:0000256" key="2">
    <source>
        <dbReference type="ARBA" id="ARBA00023015"/>
    </source>
</evidence>
<dbReference type="Pfam" id="PF13977">
    <property type="entry name" value="TetR_C_6"/>
    <property type="match status" value="1"/>
</dbReference>
<protein>
    <recommendedName>
        <fullName evidence="6">HTH tetR-type domain-containing protein</fullName>
    </recommendedName>
</protein>
<proteinExistence type="predicted"/>
<dbReference type="Pfam" id="PF00440">
    <property type="entry name" value="TetR_N"/>
    <property type="match status" value="1"/>
</dbReference>
<name>A0A1B2HE97_9PSEU</name>
<dbReference type="AlphaFoldDB" id="A0A1B2HE97"/>
<evidence type="ECO:0000259" key="6">
    <source>
        <dbReference type="PROSITE" id="PS50977"/>
    </source>
</evidence>
<dbReference type="GO" id="GO:0003677">
    <property type="term" value="F:DNA binding"/>
    <property type="evidence" value="ECO:0007669"/>
    <property type="project" value="UniProtKB-UniRule"/>
</dbReference>
<evidence type="ECO:0000313" key="8">
    <source>
        <dbReference type="Proteomes" id="UP000093053"/>
    </source>
</evidence>
<evidence type="ECO:0000256" key="4">
    <source>
        <dbReference type="ARBA" id="ARBA00023163"/>
    </source>
</evidence>
<dbReference type="InterPro" id="IPR009057">
    <property type="entry name" value="Homeodomain-like_sf"/>
</dbReference>
<keyword evidence="1" id="KW-0678">Repressor</keyword>
<evidence type="ECO:0000256" key="5">
    <source>
        <dbReference type="PROSITE-ProRule" id="PRU00335"/>
    </source>
</evidence>
<dbReference type="InterPro" id="IPR036271">
    <property type="entry name" value="Tet_transcr_reg_TetR-rel_C_sf"/>
</dbReference>
<reference evidence="7 8" key="1">
    <citation type="submission" date="2016-07" db="EMBL/GenBank/DDBJ databases">
        <title>Complete genome sequence of the Lentzea guizhouensis DHS C013.</title>
        <authorList>
            <person name="Cao C."/>
        </authorList>
    </citation>
    <scope>NUCLEOTIDE SEQUENCE [LARGE SCALE GENOMIC DNA]</scope>
    <source>
        <strain evidence="7 8">DHS C013</strain>
    </source>
</reference>
<feature type="DNA-binding region" description="H-T-H motif" evidence="5">
    <location>
        <begin position="192"/>
        <end position="211"/>
    </location>
</feature>
<keyword evidence="8" id="KW-1185">Reference proteome</keyword>
<dbReference type="InterPro" id="IPR039538">
    <property type="entry name" value="BetI_C"/>
</dbReference>
<keyword evidence="4" id="KW-0804">Transcription</keyword>
<dbReference type="PROSITE" id="PS50977">
    <property type="entry name" value="HTH_TETR_2"/>
    <property type="match status" value="1"/>
</dbReference>
<dbReference type="SUPFAM" id="SSF48498">
    <property type="entry name" value="Tetracyclin repressor-like, C-terminal domain"/>
    <property type="match status" value="1"/>
</dbReference>